<evidence type="ECO:0000259" key="3">
    <source>
        <dbReference type="Pfam" id="PF00501"/>
    </source>
</evidence>
<dbReference type="InterPro" id="IPR045851">
    <property type="entry name" value="AMP-bd_C_sf"/>
</dbReference>
<sequence>MIHTSPHPLVELPVCSVWDKVWSNPAGLVDSEVAVIDGPSGRTHTRGDLKKKSQQLAYGYRQLGLTPGQVVCIFSPNSFYYHMIVLAAQCAGCVLSGANAAYTPQEMAHQLSDSSTELLMCHPSNLDVALKATKAVGWSEHKQKERIVLAVMADEAGPAGNSESWIMYALHPLSNFSTLIFSSTFLCTAYKSISDLVNSKHELTPFRVEDPKSTVAYLGYSSGTSGKAKGVRTSHYNMTSVLSILKPFVVTKDDVHLAVLPLNHIYGLTKLLHWPLITGSKVVVMPKFELEPFCAIVQKYKCSVCMLVPPIALLLAREPIVDSYDFSSMRLIVSGAAPLSGELAEEVSKRLGAAVCQAYGLTETSPTTHYCPIETPTPGSIGPLLPMMRGRIVDPETGKDVEPGEQGEMWVQGPNVMVRSRSKSCGNERANPDFTALFLQLGYLNRPEANAETLVEDAHGRWLKTGDIAWVDQKGYYFITDRLKELIKYKGFQVAPAELEGTCLECPYVADVAVIGVWDDDQASELPRAYVVLSAEGKKQTDGAKAVREWVDQRVSAHKKLRGGVKIVDMVPKSPSGKLLRRILREEAKAEAAQAKAAKQKAKL</sequence>
<evidence type="ECO:0000256" key="2">
    <source>
        <dbReference type="ARBA" id="ARBA00022598"/>
    </source>
</evidence>
<gene>
    <name evidence="5" type="primary">BQ5605_C001g00192</name>
    <name evidence="5" type="ORF">BQ5605_C001G00192</name>
</gene>
<dbReference type="InterPro" id="IPR000873">
    <property type="entry name" value="AMP-dep_synth/lig_dom"/>
</dbReference>
<keyword evidence="2" id="KW-0436">Ligase</keyword>
<dbReference type="Pfam" id="PF00501">
    <property type="entry name" value="AMP-binding"/>
    <property type="match status" value="1"/>
</dbReference>
<keyword evidence="6" id="KW-1185">Reference proteome</keyword>
<evidence type="ECO:0000259" key="4">
    <source>
        <dbReference type="Pfam" id="PF13193"/>
    </source>
</evidence>
<dbReference type="Pfam" id="PF13193">
    <property type="entry name" value="AMP-binding_C"/>
    <property type="match status" value="1"/>
</dbReference>
<dbReference type="CDD" id="cd05911">
    <property type="entry name" value="Firefly_Luc_like"/>
    <property type="match status" value="1"/>
</dbReference>
<evidence type="ECO:0000313" key="5">
    <source>
        <dbReference type="EMBL" id="SGY44698.1"/>
    </source>
</evidence>
<feature type="domain" description="AMP-dependent synthetase/ligase" evidence="3">
    <location>
        <begin position="32"/>
        <end position="417"/>
    </location>
</feature>
<dbReference type="InterPro" id="IPR025110">
    <property type="entry name" value="AMP-bd_C"/>
</dbReference>
<dbReference type="Gene3D" id="3.30.300.30">
    <property type="match status" value="1"/>
</dbReference>
<protein>
    <submittedName>
        <fullName evidence="5">BQ5605_C001g00192 protein</fullName>
    </submittedName>
</protein>
<dbReference type="InterPro" id="IPR042099">
    <property type="entry name" value="ANL_N_sf"/>
</dbReference>
<dbReference type="STRING" id="796604.A0A2X0MPZ8"/>
<evidence type="ECO:0000256" key="1">
    <source>
        <dbReference type="ARBA" id="ARBA00006432"/>
    </source>
</evidence>
<dbReference type="PANTHER" id="PTHR24096">
    <property type="entry name" value="LONG-CHAIN-FATTY-ACID--COA LIGASE"/>
    <property type="match status" value="1"/>
</dbReference>
<dbReference type="Proteomes" id="UP000249464">
    <property type="component" value="Unassembled WGS sequence"/>
</dbReference>
<reference evidence="5 6" key="1">
    <citation type="submission" date="2016-11" db="EMBL/GenBank/DDBJ databases">
        <authorList>
            <person name="Jaros S."/>
            <person name="Januszkiewicz K."/>
            <person name="Wedrychowicz H."/>
        </authorList>
    </citation>
    <scope>NUCLEOTIDE SEQUENCE [LARGE SCALE GENOMIC DNA]</scope>
</reference>
<proteinExistence type="inferred from homology"/>
<dbReference type="SUPFAM" id="SSF56801">
    <property type="entry name" value="Acetyl-CoA synthetase-like"/>
    <property type="match status" value="1"/>
</dbReference>
<accession>A0A2X0MPZ8</accession>
<evidence type="ECO:0000313" key="6">
    <source>
        <dbReference type="Proteomes" id="UP000249464"/>
    </source>
</evidence>
<dbReference type="InterPro" id="IPR020845">
    <property type="entry name" value="AMP-binding_CS"/>
</dbReference>
<dbReference type="GO" id="GO:0016405">
    <property type="term" value="F:CoA-ligase activity"/>
    <property type="evidence" value="ECO:0007669"/>
    <property type="project" value="TreeGrafter"/>
</dbReference>
<dbReference type="EMBL" id="FQNC01000043">
    <property type="protein sequence ID" value="SGY44698.1"/>
    <property type="molecule type" value="Genomic_DNA"/>
</dbReference>
<organism evidence="5 6">
    <name type="scientific">Microbotryum silenes-dioicae</name>
    <dbReference type="NCBI Taxonomy" id="796604"/>
    <lineage>
        <taxon>Eukaryota</taxon>
        <taxon>Fungi</taxon>
        <taxon>Dikarya</taxon>
        <taxon>Basidiomycota</taxon>
        <taxon>Pucciniomycotina</taxon>
        <taxon>Microbotryomycetes</taxon>
        <taxon>Microbotryales</taxon>
        <taxon>Microbotryaceae</taxon>
        <taxon>Microbotryum</taxon>
    </lineage>
</organism>
<dbReference type="Gene3D" id="3.40.50.12780">
    <property type="entry name" value="N-terminal domain of ligase-like"/>
    <property type="match status" value="1"/>
</dbReference>
<comment type="similarity">
    <text evidence="1">Belongs to the ATP-dependent AMP-binding enzyme family.</text>
</comment>
<dbReference type="PANTHER" id="PTHR24096:SF149">
    <property type="entry name" value="AMP-BINDING DOMAIN-CONTAINING PROTEIN-RELATED"/>
    <property type="match status" value="1"/>
</dbReference>
<name>A0A2X0MPZ8_9BASI</name>
<dbReference type="AlphaFoldDB" id="A0A2X0MPZ8"/>
<feature type="domain" description="AMP-binding enzyme C-terminal" evidence="4">
    <location>
        <begin position="498"/>
        <end position="578"/>
    </location>
</feature>
<dbReference type="PROSITE" id="PS00455">
    <property type="entry name" value="AMP_BINDING"/>
    <property type="match status" value="1"/>
</dbReference>